<evidence type="ECO:0000313" key="2">
    <source>
        <dbReference type="Proteomes" id="UP000887566"/>
    </source>
</evidence>
<dbReference type="WBParaSite" id="PSAMB.scaffold682size43866.g7939.t1">
    <property type="protein sequence ID" value="PSAMB.scaffold682size43866.g7939.t1"/>
    <property type="gene ID" value="PSAMB.scaffold682size43866.g7939"/>
</dbReference>
<feature type="region of interest" description="Disordered" evidence="1">
    <location>
        <begin position="1"/>
        <end position="74"/>
    </location>
</feature>
<sequence>MAVAEAARGGKNERHKMNRFGQTRPAPQRNRLRRCERDASSADGGGGDQRKNIAATIDRNGSRPFERPGRPEVGGQRGVYKFSVFLSGSGAPRHVKMIQFTALTKQDNTPAFSGYLRTRVRQVLDSRSKW</sequence>
<reference evidence="3" key="1">
    <citation type="submission" date="2022-11" db="UniProtKB">
        <authorList>
            <consortium name="WormBaseParasite"/>
        </authorList>
    </citation>
    <scope>IDENTIFICATION</scope>
</reference>
<proteinExistence type="predicted"/>
<protein>
    <submittedName>
        <fullName evidence="3">Uncharacterized protein</fullName>
    </submittedName>
</protein>
<keyword evidence="2" id="KW-1185">Reference proteome</keyword>
<name>A0A914X5T2_9BILA</name>
<feature type="compositionally biased region" description="Basic and acidic residues" evidence="1">
    <location>
        <begin position="60"/>
        <end position="70"/>
    </location>
</feature>
<accession>A0A914X5T2</accession>
<evidence type="ECO:0000313" key="3">
    <source>
        <dbReference type="WBParaSite" id="PSAMB.scaffold682size43866.g7939.t1"/>
    </source>
</evidence>
<evidence type="ECO:0000256" key="1">
    <source>
        <dbReference type="SAM" id="MobiDB-lite"/>
    </source>
</evidence>
<dbReference type="AlphaFoldDB" id="A0A914X5T2"/>
<dbReference type="Proteomes" id="UP000887566">
    <property type="component" value="Unplaced"/>
</dbReference>
<organism evidence="2 3">
    <name type="scientific">Plectus sambesii</name>
    <dbReference type="NCBI Taxonomy" id="2011161"/>
    <lineage>
        <taxon>Eukaryota</taxon>
        <taxon>Metazoa</taxon>
        <taxon>Ecdysozoa</taxon>
        <taxon>Nematoda</taxon>
        <taxon>Chromadorea</taxon>
        <taxon>Plectida</taxon>
        <taxon>Plectina</taxon>
        <taxon>Plectoidea</taxon>
        <taxon>Plectidae</taxon>
        <taxon>Plectus</taxon>
    </lineage>
</organism>